<keyword evidence="4" id="KW-0464">Manganese</keyword>
<dbReference type="GO" id="GO:0004309">
    <property type="term" value="F:exopolyphosphatase activity"/>
    <property type="evidence" value="ECO:0007669"/>
    <property type="project" value="TreeGrafter"/>
</dbReference>
<dbReference type="PANTHER" id="PTHR12112">
    <property type="entry name" value="BNIP - RELATED"/>
    <property type="match status" value="1"/>
</dbReference>
<reference evidence="5 6" key="1">
    <citation type="journal article" date="2019" name="Mol. Biol. Evol.">
        <title>Blast fungal genomes show frequent chromosomal changes, gene gains and losses, and effector gene turnover.</title>
        <authorList>
            <person name="Gomez Luciano L.B."/>
            <person name="Jason Tsai I."/>
            <person name="Chuma I."/>
            <person name="Tosa Y."/>
            <person name="Chen Y.H."/>
            <person name="Li J.Y."/>
            <person name="Li M.Y."/>
            <person name="Jade Lu M.Y."/>
            <person name="Nakayashiki H."/>
            <person name="Li W.H."/>
        </authorList>
    </citation>
    <scope>NUCLEOTIDE SEQUENCE [LARGE SCALE GENOMIC DNA]</scope>
    <source>
        <strain evidence="5">MZ5-1-6</strain>
    </source>
</reference>
<accession>A0A4P7NP33</accession>
<name>A0A4P7NP33_PYROR</name>
<dbReference type="Gene3D" id="3.90.1640.10">
    <property type="entry name" value="inorganic pyrophosphatase (n-terminal core)"/>
    <property type="match status" value="1"/>
</dbReference>
<dbReference type="Proteomes" id="UP000294847">
    <property type="component" value="Chromosome 6"/>
</dbReference>
<comment type="cofactor">
    <cofactor evidence="1">
        <name>Mn(2+)</name>
        <dbReference type="ChEBI" id="CHEBI:29035"/>
    </cofactor>
</comment>
<dbReference type="Pfam" id="PF02833">
    <property type="entry name" value="DHHA2"/>
    <property type="match status" value="1"/>
</dbReference>
<keyword evidence="3" id="KW-0378">Hydrolase</keyword>
<evidence type="ECO:0000256" key="3">
    <source>
        <dbReference type="ARBA" id="ARBA00022801"/>
    </source>
</evidence>
<sequence>MPPSPHPRSITGFLAKAKRALVAPKSTRQAPLHLVVGNEAADLDSFCSAFLYAYLRSHTAPNYTLHIPLANIPHEDIHLRRDVESVFATAGVQRDQLISLSNVPGEEDLKPEDTKWILVDHNELTGPLAQRGFGKSVVGCIDHHVDEGTVPVDTGDEPRIIRPCGSNVSLVMEYCRETWDRIAHGTGNSGEDADTTQPGSPSVAAQLARIAMGPVVADTHCLKSKSKTTPLDIETADMLEGRIKAEKLEYDREAYFDELGQLKEDITGFSYRDVLRKDYKEWTSTDQEGTQRLGVSAVPQGFHYLLDHVGPKEDLFRDVREWATERQLDLVSIMTVQPDGEHLARELLLCAFNKRAIITARKFTETYAEELHLETWGEGGKLDDYDDEDGRVEWCRCWHQHNREHSRKQVAPMLREMMKGGA</sequence>
<evidence type="ECO:0000313" key="5">
    <source>
        <dbReference type="EMBL" id="QBZ64067.1"/>
    </source>
</evidence>
<dbReference type="VEuPathDB" id="FungiDB:M_BR32_EuGene_00097841"/>
<evidence type="ECO:0000256" key="2">
    <source>
        <dbReference type="ARBA" id="ARBA00022723"/>
    </source>
</evidence>
<evidence type="ECO:0000256" key="1">
    <source>
        <dbReference type="ARBA" id="ARBA00001936"/>
    </source>
</evidence>
<organism evidence="5 6">
    <name type="scientific">Pyricularia oryzae</name>
    <name type="common">Rice blast fungus</name>
    <name type="synonym">Magnaporthe oryzae</name>
    <dbReference type="NCBI Taxonomy" id="318829"/>
    <lineage>
        <taxon>Eukaryota</taxon>
        <taxon>Fungi</taxon>
        <taxon>Dikarya</taxon>
        <taxon>Ascomycota</taxon>
        <taxon>Pezizomycotina</taxon>
        <taxon>Sordariomycetes</taxon>
        <taxon>Sordariomycetidae</taxon>
        <taxon>Magnaporthales</taxon>
        <taxon>Pyriculariaceae</taxon>
        <taxon>Pyricularia</taxon>
    </lineage>
</organism>
<dbReference type="SUPFAM" id="SSF64182">
    <property type="entry name" value="DHH phosphoesterases"/>
    <property type="match status" value="1"/>
</dbReference>
<evidence type="ECO:0000256" key="4">
    <source>
        <dbReference type="ARBA" id="ARBA00023211"/>
    </source>
</evidence>
<dbReference type="EMBL" id="CP034209">
    <property type="protein sequence ID" value="QBZ64067.1"/>
    <property type="molecule type" value="Genomic_DNA"/>
</dbReference>
<dbReference type="GO" id="GO:0005737">
    <property type="term" value="C:cytoplasm"/>
    <property type="evidence" value="ECO:0007669"/>
    <property type="project" value="InterPro"/>
</dbReference>
<dbReference type="Gene3D" id="3.10.310.20">
    <property type="entry name" value="DHHA2 domain"/>
    <property type="match status" value="1"/>
</dbReference>
<dbReference type="GO" id="GO:0046872">
    <property type="term" value="F:metal ion binding"/>
    <property type="evidence" value="ECO:0007669"/>
    <property type="project" value="UniProtKB-KW"/>
</dbReference>
<dbReference type="InterPro" id="IPR038222">
    <property type="entry name" value="DHHA2_dom_sf"/>
</dbReference>
<evidence type="ECO:0000313" key="6">
    <source>
        <dbReference type="Proteomes" id="UP000294847"/>
    </source>
</evidence>
<dbReference type="SMART" id="SM01131">
    <property type="entry name" value="DHHA2"/>
    <property type="match status" value="1"/>
</dbReference>
<dbReference type="Pfam" id="PF01368">
    <property type="entry name" value="DHH"/>
    <property type="match status" value="1"/>
</dbReference>
<gene>
    <name evidence="5" type="ORF">PoMZ_05758</name>
</gene>
<dbReference type="InterPro" id="IPR038763">
    <property type="entry name" value="DHH_sf"/>
</dbReference>
<keyword evidence="2" id="KW-0479">Metal-binding</keyword>
<dbReference type="InterPro" id="IPR001667">
    <property type="entry name" value="DDH_dom"/>
</dbReference>
<protein>
    <submittedName>
        <fullName evidence="5">Uncharacterized protein</fullName>
    </submittedName>
</protein>
<dbReference type="PANTHER" id="PTHR12112:SF39">
    <property type="entry name" value="EG:152A3.5 PROTEIN (FBGN0003116_PN PROTEIN)"/>
    <property type="match status" value="1"/>
</dbReference>
<dbReference type="AlphaFoldDB" id="A0A4P7NP33"/>
<dbReference type="InterPro" id="IPR004097">
    <property type="entry name" value="DHHA2"/>
</dbReference>
<proteinExistence type="predicted"/>